<dbReference type="Pfam" id="PF13411">
    <property type="entry name" value="MerR_1"/>
    <property type="match status" value="1"/>
</dbReference>
<organism evidence="3 4">
    <name type="scientific">Algimonas ampicilliniresistens</name>
    <dbReference type="NCBI Taxonomy" id="1298735"/>
    <lineage>
        <taxon>Bacteria</taxon>
        <taxon>Pseudomonadati</taxon>
        <taxon>Pseudomonadota</taxon>
        <taxon>Alphaproteobacteria</taxon>
        <taxon>Maricaulales</taxon>
        <taxon>Robiginitomaculaceae</taxon>
        <taxon>Algimonas</taxon>
    </lineage>
</organism>
<reference evidence="3" key="1">
    <citation type="journal article" date="2014" name="Int. J. Syst. Evol. Microbiol.">
        <title>Complete genome of a new Firmicutes species belonging to the dominant human colonic microbiota ('Ruminococcus bicirculans') reveals two chromosomes and a selective capacity to utilize plant glucans.</title>
        <authorList>
            <consortium name="NISC Comparative Sequencing Program"/>
            <person name="Wegmann U."/>
            <person name="Louis P."/>
            <person name="Goesmann A."/>
            <person name="Henrissat B."/>
            <person name="Duncan S.H."/>
            <person name="Flint H.J."/>
        </authorList>
    </citation>
    <scope>NUCLEOTIDE SEQUENCE</scope>
    <source>
        <strain evidence="3">NBRC 108219</strain>
    </source>
</reference>
<keyword evidence="4" id="KW-1185">Reference proteome</keyword>
<dbReference type="CDD" id="cd04765">
    <property type="entry name" value="HTH_MlrA-like_sg2"/>
    <property type="match status" value="1"/>
</dbReference>
<reference evidence="3" key="2">
    <citation type="submission" date="2023-01" db="EMBL/GenBank/DDBJ databases">
        <title>Draft genome sequence of Algimonas ampicilliniresistens strain NBRC 108219.</title>
        <authorList>
            <person name="Sun Q."/>
            <person name="Mori K."/>
        </authorList>
    </citation>
    <scope>NUCLEOTIDE SEQUENCE</scope>
    <source>
        <strain evidence="3">NBRC 108219</strain>
    </source>
</reference>
<gene>
    <name evidence="3" type="ORF">GCM10007853_11610</name>
</gene>
<dbReference type="Gene3D" id="1.10.1660.10">
    <property type="match status" value="1"/>
</dbReference>
<protein>
    <submittedName>
        <fullName evidence="3">MerR family transcriptional regulator</fullName>
    </submittedName>
</protein>
<dbReference type="InterPro" id="IPR009061">
    <property type="entry name" value="DNA-bd_dom_put_sf"/>
</dbReference>
<accession>A0ABQ5VAD0</accession>
<name>A0ABQ5VAD0_9PROT</name>
<feature type="domain" description="HTH merR-type" evidence="2">
    <location>
        <begin position="11"/>
        <end position="79"/>
    </location>
</feature>
<evidence type="ECO:0000256" key="1">
    <source>
        <dbReference type="SAM" id="MobiDB-lite"/>
    </source>
</evidence>
<proteinExistence type="predicted"/>
<sequence length="179" mass="20086">MRAKTTRAFRTISEAGDELGLQPHVLRFWESKFSDITPIKRGGGRRFYRPEDIEFLRGIKTLLHDEKHPIKDVQKLIAKSGASRIVELGRSVEEASRERDLSDTKLVPERIEKPAADHIIPSKRVQSAPPKTVAPELSQPTQSEPVPPPAKPKDMSGLRDALSRLEALKGQWDTFDSSS</sequence>
<feature type="region of interest" description="Disordered" evidence="1">
    <location>
        <begin position="113"/>
        <end position="159"/>
    </location>
</feature>
<dbReference type="Proteomes" id="UP001161391">
    <property type="component" value="Unassembled WGS sequence"/>
</dbReference>
<dbReference type="RefSeq" id="WP_284388557.1">
    <property type="nucleotide sequence ID" value="NZ_BSNK01000001.1"/>
</dbReference>
<dbReference type="SUPFAM" id="SSF46955">
    <property type="entry name" value="Putative DNA-binding domain"/>
    <property type="match status" value="1"/>
</dbReference>
<dbReference type="EMBL" id="BSNK01000001">
    <property type="protein sequence ID" value="GLQ23287.1"/>
    <property type="molecule type" value="Genomic_DNA"/>
</dbReference>
<dbReference type="PROSITE" id="PS50937">
    <property type="entry name" value="HTH_MERR_2"/>
    <property type="match status" value="1"/>
</dbReference>
<evidence type="ECO:0000313" key="4">
    <source>
        <dbReference type="Proteomes" id="UP001161391"/>
    </source>
</evidence>
<evidence type="ECO:0000313" key="3">
    <source>
        <dbReference type="EMBL" id="GLQ23287.1"/>
    </source>
</evidence>
<dbReference type="InterPro" id="IPR000551">
    <property type="entry name" value="MerR-type_HTH_dom"/>
</dbReference>
<comment type="caution">
    <text evidence="3">The sequence shown here is derived from an EMBL/GenBank/DDBJ whole genome shotgun (WGS) entry which is preliminary data.</text>
</comment>
<dbReference type="SMART" id="SM00422">
    <property type="entry name" value="HTH_MERR"/>
    <property type="match status" value="1"/>
</dbReference>
<evidence type="ECO:0000259" key="2">
    <source>
        <dbReference type="PROSITE" id="PS50937"/>
    </source>
</evidence>